<keyword evidence="3 5" id="KW-0378">Hydrolase</keyword>
<evidence type="ECO:0000259" key="8">
    <source>
        <dbReference type="Pfam" id="PF02225"/>
    </source>
</evidence>
<name>A0ABU9AZU6_9BACT</name>
<dbReference type="PANTHER" id="PTHR43399:SF4">
    <property type="entry name" value="CELL WALL-ASSOCIATED PROTEASE"/>
    <property type="match status" value="1"/>
</dbReference>
<dbReference type="InterPro" id="IPR051048">
    <property type="entry name" value="Peptidase_S8/S53_subtilisin"/>
</dbReference>
<dbReference type="SUPFAM" id="SSF52743">
    <property type="entry name" value="Subtilisin-like"/>
    <property type="match status" value="1"/>
</dbReference>
<feature type="active site" description="Charge relay system" evidence="5">
    <location>
        <position position="510"/>
    </location>
</feature>
<evidence type="ECO:0000256" key="5">
    <source>
        <dbReference type="PROSITE-ProRule" id="PRU01240"/>
    </source>
</evidence>
<dbReference type="InterPro" id="IPR054399">
    <property type="entry name" value="Fervidolysin-like_N_prodom"/>
</dbReference>
<dbReference type="Gene3D" id="3.40.50.200">
    <property type="entry name" value="Peptidase S8/S53 domain"/>
    <property type="match status" value="2"/>
</dbReference>
<dbReference type="InterPro" id="IPR023828">
    <property type="entry name" value="Peptidase_S8_Ser-AS"/>
</dbReference>
<dbReference type="PROSITE" id="PS51892">
    <property type="entry name" value="SUBTILASE"/>
    <property type="match status" value="1"/>
</dbReference>
<organism evidence="10 11">
    <name type="scientific">Luteolibacter soli</name>
    <dbReference type="NCBI Taxonomy" id="3135280"/>
    <lineage>
        <taxon>Bacteria</taxon>
        <taxon>Pseudomonadati</taxon>
        <taxon>Verrucomicrobiota</taxon>
        <taxon>Verrucomicrobiia</taxon>
        <taxon>Verrucomicrobiales</taxon>
        <taxon>Verrucomicrobiaceae</taxon>
        <taxon>Luteolibacter</taxon>
    </lineage>
</organism>
<dbReference type="PROSITE" id="PS00137">
    <property type="entry name" value="SUBTILASE_HIS"/>
    <property type="match status" value="1"/>
</dbReference>
<feature type="chain" id="PRO_5047535722" evidence="6">
    <location>
        <begin position="21"/>
        <end position="692"/>
    </location>
</feature>
<feature type="active site" description="Charge relay system" evidence="5">
    <location>
        <position position="158"/>
    </location>
</feature>
<evidence type="ECO:0000259" key="7">
    <source>
        <dbReference type="Pfam" id="PF00082"/>
    </source>
</evidence>
<dbReference type="InterPro" id="IPR015500">
    <property type="entry name" value="Peptidase_S8_subtilisin-rel"/>
</dbReference>
<dbReference type="Pfam" id="PF00082">
    <property type="entry name" value="Peptidase_S8"/>
    <property type="match status" value="2"/>
</dbReference>
<feature type="domain" description="PA" evidence="8">
    <location>
        <begin position="413"/>
        <end position="482"/>
    </location>
</feature>
<evidence type="ECO:0000256" key="1">
    <source>
        <dbReference type="ARBA" id="ARBA00011073"/>
    </source>
</evidence>
<accession>A0ABU9AZU6</accession>
<comment type="caution">
    <text evidence="10">The sequence shown here is derived from an EMBL/GenBank/DDBJ whole genome shotgun (WGS) entry which is preliminary data.</text>
</comment>
<feature type="domain" description="Peptidase S8/S53" evidence="7">
    <location>
        <begin position="150"/>
        <end position="397"/>
    </location>
</feature>
<dbReference type="Pfam" id="PF22148">
    <property type="entry name" value="Fervidolysin_NPro-like"/>
    <property type="match status" value="1"/>
</dbReference>
<dbReference type="PRINTS" id="PR00723">
    <property type="entry name" value="SUBTILISIN"/>
</dbReference>
<keyword evidence="4 5" id="KW-0720">Serine protease</keyword>
<keyword evidence="11" id="KW-1185">Reference proteome</keyword>
<dbReference type="Proteomes" id="UP001371305">
    <property type="component" value="Unassembled WGS sequence"/>
</dbReference>
<dbReference type="RefSeq" id="WP_341406407.1">
    <property type="nucleotide sequence ID" value="NZ_JBBUKT010000008.1"/>
</dbReference>
<feature type="domain" description="Peptidase S8/S53" evidence="7">
    <location>
        <begin position="410"/>
        <end position="544"/>
    </location>
</feature>
<evidence type="ECO:0000259" key="9">
    <source>
        <dbReference type="Pfam" id="PF22148"/>
    </source>
</evidence>
<dbReference type="InterPro" id="IPR036852">
    <property type="entry name" value="Peptidase_S8/S53_dom_sf"/>
</dbReference>
<gene>
    <name evidence="10" type="ORF">WKV53_19210</name>
</gene>
<sequence>MPFLPRILAVLAIATGFAMAEDAYVEGEVLVTFKPTVDNTGADAALARRSLAVAQRFDRISRQRGKVSTLVREKNRGTAKLIAELKADPTVETVEPNYIRHVSAAASGDPDFTKLWGLHNTGQTVNGVVATAGADTRFSEAWALARQNGPEVVVAVADTGLDLTHPDLSGNLWTNPGEIAGNGIDDDGNGRIDDVHGFDFTANTGSMSDSGEHGTHVAGTIAATGGNGLGITGLQFHAKLLPLKVSSNGESITSSAVLSAFDYAVSMKARGVNIVAINASFGGSSSSSTELAAIQALRDAGIVLCAAAGNSAANNDTTASYPANYAVSNIISVAALTPTNQLASYSNYGATTVDLAAPGSEIYSTLPLPYVSQTALKIGSTNYSASYIEYSGTTGSSGLTKSIYNCGIGQTGQFPSAVSGNIALIQRGTLTFAQKVTNAMAAGAVAAIIYDNTSTSTGGWTLGEGSNLIPAIRISQADGQSIAALALPVSATFTRFVDFANAYQYLDGTSMATPHVTGAVAFAAMNFPSETMAQRISRIVNHTTAVSSLSGKVLSGGRLDLLKMIDTDNDSLPDWWETEQLGTLAYTATADPDGDGITNADEFLAGTAPLNGASKFAFTSFNSNASGVSISFPTVAGRTYQMEWSNNPSSGPWNAFGSVITGDGSSHVFADAVSAPSTPRRFYRLQVVSAAP</sequence>
<dbReference type="PROSITE" id="PS00138">
    <property type="entry name" value="SUBTILASE_SER"/>
    <property type="match status" value="1"/>
</dbReference>
<comment type="similarity">
    <text evidence="1 5">Belongs to the peptidase S8 family.</text>
</comment>
<reference evidence="10 11" key="1">
    <citation type="submission" date="2024-04" db="EMBL/GenBank/DDBJ databases">
        <title>Luteolibacter sp. isolated from soil.</title>
        <authorList>
            <person name="An J."/>
        </authorList>
    </citation>
    <scope>NUCLEOTIDE SEQUENCE [LARGE SCALE GENOMIC DNA]</scope>
    <source>
        <strain evidence="10 11">Y139</strain>
    </source>
</reference>
<dbReference type="InterPro" id="IPR003137">
    <property type="entry name" value="PA_domain"/>
</dbReference>
<dbReference type="PANTHER" id="PTHR43399">
    <property type="entry name" value="SUBTILISIN-RELATED"/>
    <property type="match status" value="1"/>
</dbReference>
<proteinExistence type="inferred from homology"/>
<feature type="signal peptide" evidence="6">
    <location>
        <begin position="1"/>
        <end position="20"/>
    </location>
</feature>
<evidence type="ECO:0000256" key="4">
    <source>
        <dbReference type="ARBA" id="ARBA00022825"/>
    </source>
</evidence>
<dbReference type="InterPro" id="IPR000209">
    <property type="entry name" value="Peptidase_S8/S53_dom"/>
</dbReference>
<evidence type="ECO:0000256" key="2">
    <source>
        <dbReference type="ARBA" id="ARBA00022670"/>
    </source>
</evidence>
<evidence type="ECO:0000256" key="3">
    <source>
        <dbReference type="ARBA" id="ARBA00022801"/>
    </source>
</evidence>
<dbReference type="InterPro" id="IPR022398">
    <property type="entry name" value="Peptidase_S8_His-AS"/>
</dbReference>
<feature type="active site" description="Charge relay system" evidence="5">
    <location>
        <position position="213"/>
    </location>
</feature>
<keyword evidence="6" id="KW-0732">Signal</keyword>
<protein>
    <submittedName>
        <fullName evidence="10">S8 family serine peptidase</fullName>
    </submittedName>
</protein>
<dbReference type="EMBL" id="JBBUKT010000008">
    <property type="protein sequence ID" value="MEK7952651.1"/>
    <property type="molecule type" value="Genomic_DNA"/>
</dbReference>
<keyword evidence="2 5" id="KW-0645">Protease</keyword>
<evidence type="ECO:0000256" key="6">
    <source>
        <dbReference type="SAM" id="SignalP"/>
    </source>
</evidence>
<evidence type="ECO:0000313" key="11">
    <source>
        <dbReference type="Proteomes" id="UP001371305"/>
    </source>
</evidence>
<feature type="domain" description="Fervidolysin-like N-terminal prodomain" evidence="9">
    <location>
        <begin position="21"/>
        <end position="97"/>
    </location>
</feature>
<evidence type="ECO:0000313" key="10">
    <source>
        <dbReference type="EMBL" id="MEK7952651.1"/>
    </source>
</evidence>
<dbReference type="Pfam" id="PF02225">
    <property type="entry name" value="PA"/>
    <property type="match status" value="1"/>
</dbReference>